<feature type="compositionally biased region" description="Basic and acidic residues" evidence="1">
    <location>
        <begin position="8"/>
        <end position="20"/>
    </location>
</feature>
<feature type="region of interest" description="Disordered" evidence="1">
    <location>
        <begin position="201"/>
        <end position="435"/>
    </location>
</feature>
<accession>A0A168DSP6</accession>
<feature type="compositionally biased region" description="Polar residues" evidence="1">
    <location>
        <begin position="480"/>
        <end position="507"/>
    </location>
</feature>
<proteinExistence type="predicted"/>
<gene>
    <name evidence="2" type="ORF">AAP_00328</name>
</gene>
<evidence type="ECO:0000313" key="2">
    <source>
        <dbReference type="EMBL" id="KZZ98067.1"/>
    </source>
</evidence>
<feature type="region of interest" description="Disordered" evidence="1">
    <location>
        <begin position="72"/>
        <end position="138"/>
    </location>
</feature>
<evidence type="ECO:0000256" key="1">
    <source>
        <dbReference type="SAM" id="MobiDB-lite"/>
    </source>
</evidence>
<dbReference type="OrthoDB" id="10676288at2759"/>
<comment type="caution">
    <text evidence="2">The sequence shown here is derived from an EMBL/GenBank/DDBJ whole genome shotgun (WGS) entry which is preliminary data.</text>
</comment>
<sequence>MMVSSPNRPDKDESPTDIKRTKSHRLKALASSIRPSRWGLKRDKCTARNQILEIQSREEKQLKKQLRLLEAAERQERKSRRDFPERGSSSRISSLSRRSWTSHGSGDSVLRRLSRRSSRGRESYGPLPSPSDISDKFDNIPTVSRVYNKIEQRGGDSRTYSGLQSQFPGDFGSQVGQRFFASRGRRHTDSEMMPIADELFIDQPSQANNEGDQRRSRPSKGEINTRYFRDSARSSNHRRSKSANPRAQSRPRYYEAMNAANGLTNGNEHRQYQEPPVPPNPNLTSSHTKRSPTHTPPRQLVVTNPGPSPTSTPRSNERERPQSQPSQDVGRRSTAYQVSNHSIQQLPGQDGPVNPGNHHAHSRSTSAPGSQVAPETLKQAPRFSPGTNGPKLSLTASPPPLVSLPANLVPGPEDRRVVSTPVRQPSSQPSQAPNNMSFARQSIFDGPLLVKKDAQSFTKPASTTTARPFVAYNAFSPQVQVKHQSSAANQPQPETQSADAQSAQGCSIASPIPPMPSNKTSIGQ</sequence>
<feature type="region of interest" description="Disordered" evidence="1">
    <location>
        <begin position="155"/>
        <end position="174"/>
    </location>
</feature>
<protein>
    <submittedName>
        <fullName evidence="2">Uncharacterized protein</fullName>
    </submittedName>
</protein>
<dbReference type="Proteomes" id="UP000242877">
    <property type="component" value="Unassembled WGS sequence"/>
</dbReference>
<feature type="compositionally biased region" description="Low complexity" evidence="1">
    <location>
        <begin position="86"/>
        <end position="108"/>
    </location>
</feature>
<name>A0A168DSP6_9EURO</name>
<feature type="compositionally biased region" description="Polar residues" evidence="1">
    <location>
        <begin position="334"/>
        <end position="347"/>
    </location>
</feature>
<dbReference type="VEuPathDB" id="FungiDB:AAP_00328"/>
<dbReference type="AlphaFoldDB" id="A0A168DSP6"/>
<organism evidence="2 3">
    <name type="scientific">Ascosphaera apis ARSEF 7405</name>
    <dbReference type="NCBI Taxonomy" id="392613"/>
    <lineage>
        <taxon>Eukaryota</taxon>
        <taxon>Fungi</taxon>
        <taxon>Dikarya</taxon>
        <taxon>Ascomycota</taxon>
        <taxon>Pezizomycotina</taxon>
        <taxon>Eurotiomycetes</taxon>
        <taxon>Eurotiomycetidae</taxon>
        <taxon>Onygenales</taxon>
        <taxon>Ascosphaeraceae</taxon>
        <taxon>Ascosphaera</taxon>
    </lineage>
</organism>
<reference evidence="2 3" key="1">
    <citation type="journal article" date="2016" name="Genome Biol. Evol.">
        <title>Divergent and convergent evolution of fungal pathogenicity.</title>
        <authorList>
            <person name="Shang Y."/>
            <person name="Xiao G."/>
            <person name="Zheng P."/>
            <person name="Cen K."/>
            <person name="Zhan S."/>
            <person name="Wang C."/>
        </authorList>
    </citation>
    <scope>NUCLEOTIDE SEQUENCE [LARGE SCALE GENOMIC DNA]</scope>
    <source>
        <strain evidence="2 3">ARSEF 7405</strain>
    </source>
</reference>
<evidence type="ECO:0000313" key="3">
    <source>
        <dbReference type="Proteomes" id="UP000242877"/>
    </source>
</evidence>
<dbReference type="EMBL" id="AZGZ01000001">
    <property type="protein sequence ID" value="KZZ98067.1"/>
    <property type="molecule type" value="Genomic_DNA"/>
</dbReference>
<feature type="region of interest" description="Disordered" evidence="1">
    <location>
        <begin position="1"/>
        <end position="41"/>
    </location>
</feature>
<keyword evidence="3" id="KW-1185">Reference proteome</keyword>
<feature type="region of interest" description="Disordered" evidence="1">
    <location>
        <begin position="480"/>
        <end position="524"/>
    </location>
</feature>
<feature type="compositionally biased region" description="Polar residues" evidence="1">
    <location>
        <begin position="158"/>
        <end position="167"/>
    </location>
</feature>
<feature type="compositionally biased region" description="Basic and acidic residues" evidence="1">
    <location>
        <begin position="72"/>
        <end position="85"/>
    </location>
</feature>
<feature type="compositionally biased region" description="Polar residues" evidence="1">
    <location>
        <begin position="421"/>
        <end position="435"/>
    </location>
</feature>